<comment type="caution">
    <text evidence="1">The sequence shown here is derived from an EMBL/GenBank/DDBJ whole genome shotgun (WGS) entry which is preliminary data.</text>
</comment>
<name>A0A1X2A4L0_9MYCO</name>
<dbReference type="EMBL" id="LQPN01000072">
    <property type="protein sequence ID" value="ORW38334.1"/>
    <property type="molecule type" value="Genomic_DNA"/>
</dbReference>
<dbReference type="STRING" id="767916.AWB91_12600"/>
<accession>A0A1X2A4L0</accession>
<dbReference type="Proteomes" id="UP000193285">
    <property type="component" value="Unassembled WGS sequence"/>
</dbReference>
<evidence type="ECO:0000313" key="2">
    <source>
        <dbReference type="Proteomes" id="UP000193285"/>
    </source>
</evidence>
<reference evidence="1 2" key="1">
    <citation type="journal article" date="2015" name="Emerg. Microbes Infect.">
        <title>Characterization of 17 strains belonging to the Mycobacterium simiae complex and description of Mycobacterium paraense sp. nov.</title>
        <authorList>
            <person name="Fusco da Costa A.R."/>
            <person name="Fedrizzi T."/>
            <person name="Lopes M.L."/>
            <person name="Pecorari M."/>
            <person name="Oliveira da Costa W.L."/>
            <person name="Giacobazzi E."/>
            <person name="da Costa Bahia J.R."/>
            <person name="De Sanctis V."/>
            <person name="Batista Lima K.V."/>
            <person name="Bertorelli R."/>
            <person name="Grottola A."/>
            <person name="Fabio A."/>
            <person name="Mariottini A."/>
            <person name="Ferretti P."/>
            <person name="Di Leva F."/>
            <person name="Fregni Serpini G."/>
            <person name="Tagliazucchi S."/>
            <person name="Rumpianesi F."/>
            <person name="Jousson O."/>
            <person name="Segata N."/>
            <person name="Tortoli E."/>
        </authorList>
    </citation>
    <scope>NUCLEOTIDE SEQUENCE [LARGE SCALE GENOMIC DNA]</scope>
    <source>
        <strain evidence="1 2">IEC33</strain>
    </source>
</reference>
<protein>
    <submittedName>
        <fullName evidence="1">Uncharacterized protein</fullName>
    </submittedName>
</protein>
<dbReference type="AlphaFoldDB" id="A0A1X2A4L0"/>
<proteinExistence type="predicted"/>
<dbReference type="InterPro" id="IPR029058">
    <property type="entry name" value="AB_hydrolase_fold"/>
</dbReference>
<organism evidence="1 2">
    <name type="scientific">Mycobacterium paraense</name>
    <dbReference type="NCBI Taxonomy" id="767916"/>
    <lineage>
        <taxon>Bacteria</taxon>
        <taxon>Bacillati</taxon>
        <taxon>Actinomycetota</taxon>
        <taxon>Actinomycetes</taxon>
        <taxon>Mycobacteriales</taxon>
        <taxon>Mycobacteriaceae</taxon>
        <taxon>Mycobacterium</taxon>
        <taxon>Mycobacterium simiae complex</taxon>
    </lineage>
</organism>
<dbReference type="Gene3D" id="3.40.50.1820">
    <property type="entry name" value="alpha/beta hydrolase"/>
    <property type="match status" value="2"/>
</dbReference>
<gene>
    <name evidence="1" type="ORF">AWB90_23895</name>
</gene>
<dbReference type="SUPFAM" id="SSF53474">
    <property type="entry name" value="alpha/beta-Hydrolases"/>
    <property type="match status" value="2"/>
</dbReference>
<sequence length="557" mass="60259">MLICGSLGKDGMDSVRLHRILADGLARRGFAVLHFDYLGSGNSAYSQVRDDAVANWVASVGHAFDYLTLIGAESTTVIGIRAGCLILDEFLTQSHSVRRVVYLDPAAAGRRYLREHAALFRLSVGEDAVTPGEVSIVGGRLTAHAAKEFAALRIRPDPVGAHRVDKVLVVGRPDETDERLTALASAEGVHSITIGGLPECAGPSPRDYTLPIPFAAVDSITDWIDGNVCTRTHLAVPRYRTTVTMPAEGPDGVDVVETIERIEPNGIFAIRTRPARRSPAPTKTVVFFVTGHDLHVGPIREWVELSRRIAASGAQALRWDPAGQGLSGRINREPWRSIYSTADIADSIAVARHAGRNGGDLEVVGICSGSWYAAHAARKLGAPSAILVNLVMWNWRVTPSMFMQWIGRERARHANAAIETGGGGPAEPKKSRLRALLNPAREPAKTLMHNHFPRAVLRVLSWVGLVWLPEVVLTPLARRGTDVTLIVSPEDAELFAARGGRKALDRLRRASRPPRLIAAPTGDHVAHHPAMLTAIRAAVLPVEAVPPSQDHSYRNIG</sequence>
<evidence type="ECO:0000313" key="1">
    <source>
        <dbReference type="EMBL" id="ORW38334.1"/>
    </source>
</evidence>